<dbReference type="PANTHER" id="PTHR48050">
    <property type="entry name" value="STEROL 3-BETA-GLUCOSYLTRANSFERASE"/>
    <property type="match status" value="1"/>
</dbReference>
<dbReference type="FunFam" id="3.40.50.2000:FF:000009">
    <property type="entry name" value="Sterol 3-beta-glucosyltransferase UGT80A2"/>
    <property type="match status" value="1"/>
</dbReference>
<feature type="domain" description="Glycosyltransferase family 28 N-terminal" evidence="4">
    <location>
        <begin position="80"/>
        <end position="151"/>
    </location>
</feature>
<reference evidence="6" key="1">
    <citation type="journal article" date="2020" name="bioRxiv">
        <title>Genomic and phenotypic heterogeneity of clinical isolates of the human pathogens Aspergillus fumigatus, Aspergillus lentulus and Aspergillus fumigatiaffinis.</title>
        <authorList>
            <person name="dos Santos R.A.C."/>
            <person name="Steenwyk J.L."/>
            <person name="Rivero-Menendez O."/>
            <person name="Mead M.E."/>
            <person name="Silva L.P."/>
            <person name="Bastos R.W."/>
            <person name="Alastruey-Izquierdo A."/>
            <person name="Goldman G.H."/>
            <person name="Rokas A."/>
        </authorList>
    </citation>
    <scope>NUCLEOTIDE SEQUENCE</scope>
    <source>
        <strain evidence="6">CNM-CM6805</strain>
    </source>
</reference>
<dbReference type="AlphaFoldDB" id="A0A8H4H9H2"/>
<comment type="caution">
    <text evidence="6">The sequence shown here is derived from an EMBL/GenBank/DDBJ whole genome shotgun (WGS) entry which is preliminary data.</text>
</comment>
<dbReference type="InterPro" id="IPR002213">
    <property type="entry name" value="UDP_glucos_trans"/>
</dbReference>
<dbReference type="InterPro" id="IPR010610">
    <property type="entry name" value="EryCIII-like_C"/>
</dbReference>
<evidence type="ECO:0000256" key="3">
    <source>
        <dbReference type="ARBA" id="ARBA00023098"/>
    </source>
</evidence>
<dbReference type="GO" id="GO:0006629">
    <property type="term" value="P:lipid metabolic process"/>
    <property type="evidence" value="ECO:0007669"/>
    <property type="project" value="UniProtKB-KW"/>
</dbReference>
<evidence type="ECO:0000256" key="1">
    <source>
        <dbReference type="ARBA" id="ARBA00004184"/>
    </source>
</evidence>
<evidence type="ECO:0008006" key="8">
    <source>
        <dbReference type="Google" id="ProtNLM"/>
    </source>
</evidence>
<keyword evidence="3" id="KW-0443">Lipid metabolism</keyword>
<dbReference type="GO" id="GO:0016906">
    <property type="term" value="F:sterol 3-beta-glucosyltransferase activity"/>
    <property type="evidence" value="ECO:0007669"/>
    <property type="project" value="UniProtKB-ARBA"/>
</dbReference>
<sequence>MAAAQPTADALSDNLAVPARLNLWKKSLNSVATLSEDLARLFARVQVSDYRPSAGGPGERVQPPAPTFEEEAAAPVHLNIVIHVIGSRGDIQPFIVVGKSLKAYGHRVRLATHLAFRDMVKENGLEFFSIGGNPEELMMFMVKNAGLLPEFKTIRSGAIQQHRRDMGDIISGCWRSCVETGDRTQGHEASDNSATDGADHLTVPFVADAIVANPPSLAHIHCAEKLGIPLTIMFTMPWSPTQAFPHPLASIRRYSTKPTVANFMSYAVVDILIWQGLGDIINRFRRKTLGLDILDTPQALTLVHRLHVPHAYLWSPALLPKPGDWASDIDVCGFTFLSSASNYTPPEDLLAFLRAGSPPVYVGFGSIVVEDPQKLSSIVFEAIQKTGQRAIISKGWGGLGASEVDVPEDILLLDSCPHDWLFRHVSCVVHHGGAGTTAAGLKLGRPTVILPFFGDQPFWGSIVARRGVGPSPIPYRELTVDKLADAILVALEPSSRQKAHEISEVIQQESGTIAAISSFHHHLQDARIRCALCPSRAAVWWLKDSEVGLSAFAMTVLAEAGLMKVRHVELYRSKEYDTARDPGTPLSALAQVVLGSIAKMMTDVGDISSEILAVISGQRCRKKSGRRSHNIEAEAIAREISASSGDPSATLVHTSSLVTAAYGPNMREEKRHPSKFTQWAPKAAARTGRLAQEALDIIVIPPMEISLTLSRGFHNVPLVFHDNTVRDLPRVSGMRSGLKAAGKLSTTLTIMQELIFGVNDGVTGLVTLPRQGLKDSGAKGFIHGVMNGVGGFLSKPVAGLFGIAAYPLAGLHKHLKRSLAKARQGHIKGARIAQGS</sequence>
<evidence type="ECO:0000313" key="6">
    <source>
        <dbReference type="EMBL" id="KAF4238143.1"/>
    </source>
</evidence>
<dbReference type="FunFam" id="3.40.50.2000:FF:000100">
    <property type="entry name" value="Glycosyltransferase family 1 protein"/>
    <property type="match status" value="1"/>
</dbReference>
<feature type="domain" description="Erythromycin biosynthesis protein CIII-like C-terminal" evidence="5">
    <location>
        <begin position="405"/>
        <end position="503"/>
    </location>
</feature>
<proteinExistence type="predicted"/>
<dbReference type="Gene3D" id="3.40.50.2000">
    <property type="entry name" value="Glycogen Phosphorylase B"/>
    <property type="match status" value="2"/>
</dbReference>
<dbReference type="PANTHER" id="PTHR48050:SF13">
    <property type="entry name" value="STEROL 3-BETA-GLUCOSYLTRANSFERASE UGT80A2"/>
    <property type="match status" value="1"/>
</dbReference>
<organism evidence="6 7">
    <name type="scientific">Aspergillus fumigatiaffinis</name>
    <dbReference type="NCBI Taxonomy" id="340414"/>
    <lineage>
        <taxon>Eukaryota</taxon>
        <taxon>Fungi</taxon>
        <taxon>Dikarya</taxon>
        <taxon>Ascomycota</taxon>
        <taxon>Pezizomycotina</taxon>
        <taxon>Eurotiomycetes</taxon>
        <taxon>Eurotiomycetidae</taxon>
        <taxon>Eurotiales</taxon>
        <taxon>Aspergillaceae</taxon>
        <taxon>Aspergillus</taxon>
        <taxon>Aspergillus subgen. Fumigati</taxon>
    </lineage>
</organism>
<dbReference type="InterPro" id="IPR004276">
    <property type="entry name" value="GlycoTrans_28_N"/>
</dbReference>
<name>A0A8H4H9H2_9EURO</name>
<dbReference type="InterPro" id="IPR050426">
    <property type="entry name" value="Glycosyltransferase_28"/>
</dbReference>
<dbReference type="CDD" id="cd03784">
    <property type="entry name" value="GT1_Gtf-like"/>
    <property type="match status" value="1"/>
</dbReference>
<dbReference type="SUPFAM" id="SSF53756">
    <property type="entry name" value="UDP-Glycosyltransferase/glycogen phosphorylase"/>
    <property type="match status" value="1"/>
</dbReference>
<accession>A0A8H4H9H2</accession>
<dbReference type="Pfam" id="PF06722">
    <property type="entry name" value="EryCIII-like_C"/>
    <property type="match status" value="1"/>
</dbReference>
<gene>
    <name evidence="6" type="ORF">CNMCM6805_006597</name>
</gene>
<evidence type="ECO:0000259" key="5">
    <source>
        <dbReference type="Pfam" id="PF06722"/>
    </source>
</evidence>
<keyword evidence="2" id="KW-0808">Transferase</keyword>
<dbReference type="Proteomes" id="UP000653565">
    <property type="component" value="Unassembled WGS sequence"/>
</dbReference>
<dbReference type="GO" id="GO:0005975">
    <property type="term" value="P:carbohydrate metabolic process"/>
    <property type="evidence" value="ECO:0007669"/>
    <property type="project" value="InterPro"/>
</dbReference>
<evidence type="ECO:0000256" key="2">
    <source>
        <dbReference type="ARBA" id="ARBA00022679"/>
    </source>
</evidence>
<evidence type="ECO:0000313" key="7">
    <source>
        <dbReference type="Proteomes" id="UP000653565"/>
    </source>
</evidence>
<dbReference type="GO" id="GO:0012505">
    <property type="term" value="C:endomembrane system"/>
    <property type="evidence" value="ECO:0007669"/>
    <property type="project" value="UniProtKB-SubCell"/>
</dbReference>
<reference evidence="6" key="2">
    <citation type="submission" date="2020-04" db="EMBL/GenBank/DDBJ databases">
        <authorList>
            <person name="Santos R.A.C."/>
            <person name="Steenwyk J.L."/>
            <person name="Rivero-Menendez O."/>
            <person name="Mead M.E."/>
            <person name="Silva L.P."/>
            <person name="Bastos R.W."/>
            <person name="Alastruey-Izquierdo A."/>
            <person name="Goldman G.H."/>
            <person name="Rokas A."/>
        </authorList>
    </citation>
    <scope>NUCLEOTIDE SEQUENCE</scope>
    <source>
        <strain evidence="6">CNM-CM6805</strain>
    </source>
</reference>
<keyword evidence="7" id="KW-1185">Reference proteome</keyword>
<comment type="subcellular location">
    <subcellularLocation>
        <location evidence="1">Endomembrane system</location>
        <topology evidence="1">Peripheral membrane protein</topology>
    </subcellularLocation>
</comment>
<evidence type="ECO:0000259" key="4">
    <source>
        <dbReference type="Pfam" id="PF03033"/>
    </source>
</evidence>
<protein>
    <recommendedName>
        <fullName evidence="8">Glycosyltransferase family 28 N-terminal domain-containing protein</fullName>
    </recommendedName>
</protein>
<dbReference type="Pfam" id="PF03033">
    <property type="entry name" value="Glyco_transf_28"/>
    <property type="match status" value="1"/>
</dbReference>
<dbReference type="EMBL" id="JAAAPX010000040">
    <property type="protein sequence ID" value="KAF4238143.1"/>
    <property type="molecule type" value="Genomic_DNA"/>
</dbReference>